<name>A0A1F5PFZ4_9BACT</name>
<sequence length="94" mass="9786">MMGGFMKHVLAFDPLGLGSFSGAAAPRYSPVGSVGDPDELGIVHLAPRALADPSAIQFAADDDLAIGQFFEEEVAPPSLPSQLLPLSTRVEVHA</sequence>
<dbReference type="EMBL" id="MFEO01000029">
    <property type="protein sequence ID" value="OGE88876.1"/>
    <property type="molecule type" value="Genomic_DNA"/>
</dbReference>
<protein>
    <submittedName>
        <fullName evidence="1">Uncharacterized protein</fullName>
    </submittedName>
</protein>
<proteinExistence type="predicted"/>
<dbReference type="AlphaFoldDB" id="A0A1F5PFZ4"/>
<dbReference type="STRING" id="1817828.A2722_00830"/>
<evidence type="ECO:0000313" key="1">
    <source>
        <dbReference type="EMBL" id="OGE88876.1"/>
    </source>
</evidence>
<dbReference type="Proteomes" id="UP000178377">
    <property type="component" value="Unassembled WGS sequence"/>
</dbReference>
<gene>
    <name evidence="1" type="ORF">A2722_00830</name>
</gene>
<accession>A0A1F5PFZ4</accession>
<evidence type="ECO:0000313" key="2">
    <source>
        <dbReference type="Proteomes" id="UP000178377"/>
    </source>
</evidence>
<reference evidence="1 2" key="1">
    <citation type="journal article" date="2016" name="Nat. Commun.">
        <title>Thousands of microbial genomes shed light on interconnected biogeochemical processes in an aquifer system.</title>
        <authorList>
            <person name="Anantharaman K."/>
            <person name="Brown C.T."/>
            <person name="Hug L.A."/>
            <person name="Sharon I."/>
            <person name="Castelle C.J."/>
            <person name="Probst A.J."/>
            <person name="Thomas B.C."/>
            <person name="Singh A."/>
            <person name="Wilkins M.J."/>
            <person name="Karaoz U."/>
            <person name="Brodie E.L."/>
            <person name="Williams K.H."/>
            <person name="Hubbard S.S."/>
            <person name="Banfield J.F."/>
        </authorList>
    </citation>
    <scope>NUCLEOTIDE SEQUENCE [LARGE SCALE GENOMIC DNA]</scope>
</reference>
<comment type="caution">
    <text evidence="1">The sequence shown here is derived from an EMBL/GenBank/DDBJ whole genome shotgun (WGS) entry which is preliminary data.</text>
</comment>
<organism evidence="1 2">
    <name type="scientific">Candidatus Doudnabacteria bacterium RIFCSPHIGHO2_01_FULL_50_11</name>
    <dbReference type="NCBI Taxonomy" id="1817828"/>
    <lineage>
        <taxon>Bacteria</taxon>
        <taxon>Candidatus Doudnaibacteriota</taxon>
    </lineage>
</organism>